<protein>
    <recommendedName>
        <fullName evidence="8">UDP-N-acetylmuramoyl-tripeptide--D-alanyl-D-alanine ligase</fullName>
    </recommendedName>
</protein>
<dbReference type="InterPro" id="IPR013221">
    <property type="entry name" value="Mur_ligase_cen"/>
</dbReference>
<dbReference type="Proteomes" id="UP000176700">
    <property type="component" value="Unassembled WGS sequence"/>
</dbReference>
<gene>
    <name evidence="6" type="ORF">A2W41_02590</name>
</gene>
<comment type="caution">
    <text evidence="6">The sequence shown here is derived from an EMBL/GenBank/DDBJ whole genome shotgun (WGS) entry which is preliminary data.</text>
</comment>
<feature type="domain" description="Mur ligase central" evidence="5">
    <location>
        <begin position="31"/>
        <end position="72"/>
    </location>
</feature>
<dbReference type="InterPro" id="IPR036615">
    <property type="entry name" value="Mur_ligase_C_dom_sf"/>
</dbReference>
<evidence type="ECO:0000313" key="6">
    <source>
        <dbReference type="EMBL" id="OGZ42976.1"/>
    </source>
</evidence>
<dbReference type="EMBL" id="MHNI01000012">
    <property type="protein sequence ID" value="OGZ42976.1"/>
    <property type="molecule type" value="Genomic_DNA"/>
</dbReference>
<evidence type="ECO:0000313" key="7">
    <source>
        <dbReference type="Proteomes" id="UP000176700"/>
    </source>
</evidence>
<dbReference type="Gene3D" id="3.40.1190.10">
    <property type="entry name" value="Mur-like, catalytic domain"/>
    <property type="match status" value="1"/>
</dbReference>
<dbReference type="GO" id="GO:0005524">
    <property type="term" value="F:ATP binding"/>
    <property type="evidence" value="ECO:0007669"/>
    <property type="project" value="UniProtKB-KW"/>
</dbReference>
<feature type="domain" description="Mur ligase C-terminal" evidence="4">
    <location>
        <begin position="275"/>
        <end position="399"/>
    </location>
</feature>
<evidence type="ECO:0000259" key="4">
    <source>
        <dbReference type="Pfam" id="PF02875"/>
    </source>
</evidence>
<evidence type="ECO:0000256" key="3">
    <source>
        <dbReference type="ARBA" id="ARBA00022840"/>
    </source>
</evidence>
<evidence type="ECO:0000256" key="2">
    <source>
        <dbReference type="ARBA" id="ARBA00022741"/>
    </source>
</evidence>
<accession>A0A1G2FY27</accession>
<dbReference type="Pfam" id="PF02875">
    <property type="entry name" value="Mur_ligase_C"/>
    <property type="match status" value="1"/>
</dbReference>
<sequence>MIKIFKKIILWILHIEMKIVLFRFKPSIIGVTGSVGKTSAKEAIYTVLKSRYKVAKSPKSYNSEIGVPLAMLGLPSPFRSPMGWFINIFAGLIRAFSFKPYPEIFVLEMGIDRPGNLDMLLKIIRPSTAVITAIGEVPVHVEYFQSPQEVIDEKSKILRPLDMYGYAILNFDDPAVRGLADKTPAIVLTYGFDEKAHVQASNYAVTLKKEEGHLIPLGITFKLIYKGNVLPIRISGVIGKQHVYAALAAAATGISRNINLLEIGEALSHYEASPGRLKLIEGMKHSIILDDTYNASPLSMKAALEVLEELPTHAKIAVLGDMLEIGKYTVQEHRAIGVKAGTVCSLLLVVGTRAKFIAEGAITAGMDKEKIFEFSNSNEAGKKLHELISRGTIVLIKGSQAMRMEKITEAVMADHTQAETLLVRQESYWKKKNLHIHA</sequence>
<dbReference type="PANTHER" id="PTHR43024:SF1">
    <property type="entry name" value="UDP-N-ACETYLMURAMOYL-TRIPEPTIDE--D-ALANYL-D-ALANINE LIGASE"/>
    <property type="match status" value="1"/>
</dbReference>
<dbReference type="InterPro" id="IPR004101">
    <property type="entry name" value="Mur_ligase_C"/>
</dbReference>
<keyword evidence="3" id="KW-0067">ATP-binding</keyword>
<dbReference type="GO" id="GO:0016881">
    <property type="term" value="F:acid-amino acid ligase activity"/>
    <property type="evidence" value="ECO:0007669"/>
    <property type="project" value="InterPro"/>
</dbReference>
<organism evidence="6 7">
    <name type="scientific">Candidatus Ryanbacteria bacterium RIFCSPHIGHO2_01_45_13</name>
    <dbReference type="NCBI Taxonomy" id="1802112"/>
    <lineage>
        <taxon>Bacteria</taxon>
        <taxon>Candidatus Ryaniibacteriota</taxon>
    </lineage>
</organism>
<dbReference type="AlphaFoldDB" id="A0A1G2FY27"/>
<dbReference type="Gene3D" id="3.90.190.20">
    <property type="entry name" value="Mur ligase, C-terminal domain"/>
    <property type="match status" value="1"/>
</dbReference>
<keyword evidence="1" id="KW-0436">Ligase</keyword>
<feature type="domain" description="Mur ligase central" evidence="5">
    <location>
        <begin position="102"/>
        <end position="252"/>
    </location>
</feature>
<evidence type="ECO:0008006" key="8">
    <source>
        <dbReference type="Google" id="ProtNLM"/>
    </source>
</evidence>
<dbReference type="InterPro" id="IPR036565">
    <property type="entry name" value="Mur-like_cat_sf"/>
</dbReference>
<reference evidence="6 7" key="1">
    <citation type="journal article" date="2016" name="Nat. Commun.">
        <title>Thousands of microbial genomes shed light on interconnected biogeochemical processes in an aquifer system.</title>
        <authorList>
            <person name="Anantharaman K."/>
            <person name="Brown C.T."/>
            <person name="Hug L.A."/>
            <person name="Sharon I."/>
            <person name="Castelle C.J."/>
            <person name="Probst A.J."/>
            <person name="Thomas B.C."/>
            <person name="Singh A."/>
            <person name="Wilkins M.J."/>
            <person name="Karaoz U."/>
            <person name="Brodie E.L."/>
            <person name="Williams K.H."/>
            <person name="Hubbard S.S."/>
            <person name="Banfield J.F."/>
        </authorList>
    </citation>
    <scope>NUCLEOTIDE SEQUENCE [LARGE SCALE GENOMIC DNA]</scope>
</reference>
<name>A0A1G2FY27_9BACT</name>
<dbReference type="PANTHER" id="PTHR43024">
    <property type="entry name" value="UDP-N-ACETYLMURAMOYL-TRIPEPTIDE--D-ALANYL-D-ALANINE LIGASE"/>
    <property type="match status" value="1"/>
</dbReference>
<keyword evidence="2" id="KW-0547">Nucleotide-binding</keyword>
<dbReference type="SUPFAM" id="SSF53244">
    <property type="entry name" value="MurD-like peptide ligases, peptide-binding domain"/>
    <property type="match status" value="1"/>
</dbReference>
<dbReference type="Pfam" id="PF08245">
    <property type="entry name" value="Mur_ligase_M"/>
    <property type="match status" value="2"/>
</dbReference>
<proteinExistence type="predicted"/>
<dbReference type="InterPro" id="IPR051046">
    <property type="entry name" value="MurCDEF_CellWall_CoF430Synth"/>
</dbReference>
<evidence type="ECO:0000259" key="5">
    <source>
        <dbReference type="Pfam" id="PF08245"/>
    </source>
</evidence>
<evidence type="ECO:0000256" key="1">
    <source>
        <dbReference type="ARBA" id="ARBA00022598"/>
    </source>
</evidence>
<dbReference type="SUPFAM" id="SSF53623">
    <property type="entry name" value="MurD-like peptide ligases, catalytic domain"/>
    <property type="match status" value="1"/>
</dbReference>